<gene>
    <name evidence="1" type="ORF">BKG82_17070</name>
</gene>
<dbReference type="EMBL" id="MLIQ01000017">
    <property type="protein sequence ID" value="OHU54014.1"/>
    <property type="molecule type" value="Genomic_DNA"/>
</dbReference>
<name>A0A0E3TNJ6_MYCCH</name>
<comment type="caution">
    <text evidence="1">The sequence shown here is derived from an EMBL/GenBank/DDBJ whole genome shotgun (WGS) entry which is preliminary data.</text>
</comment>
<accession>A0A0E3TNJ6</accession>
<dbReference type="RefSeq" id="WP_030096068.1">
    <property type="nucleotide sequence ID" value="NZ_BSAK01000006.1"/>
</dbReference>
<dbReference type="AlphaFoldDB" id="A0A0E3TNJ6"/>
<evidence type="ECO:0000313" key="2">
    <source>
        <dbReference type="Proteomes" id="UP000180043"/>
    </source>
</evidence>
<sequence length="97" mass="10430">MSDEFGVRTEELAAISKTWLGETLHINDMPWTSFQDASGSGSEVLAAIRDTASPGIKAMSSIARRFSDMAGLVDTFATNVTAQDEKTATSFDALKPR</sequence>
<organism evidence="1 2">
    <name type="scientific">Mycobacteroides chelonae</name>
    <name type="common">Mycobacterium chelonae</name>
    <dbReference type="NCBI Taxonomy" id="1774"/>
    <lineage>
        <taxon>Bacteria</taxon>
        <taxon>Bacillati</taxon>
        <taxon>Actinomycetota</taxon>
        <taxon>Actinomycetes</taxon>
        <taxon>Mycobacteriales</taxon>
        <taxon>Mycobacteriaceae</taxon>
        <taxon>Mycobacteroides</taxon>
    </lineage>
</organism>
<dbReference type="HOGENOM" id="CLU_2343635_0_0_11"/>
<dbReference type="PATRIC" id="fig|1774.35.peg.240"/>
<reference evidence="1 2" key="1">
    <citation type="submission" date="2016-10" db="EMBL/GenBank/DDBJ databases">
        <title>Evaluation of Human, Veterinary and Environmental Mycobacterium chelonae Isolates by Core Genome Phylogenomic Analysis, Targeted Gene Comparison, and Anti-microbial Susceptibility Patterns: A Tale of Mistaken Identities.</title>
        <authorList>
            <person name="Fogelson S.B."/>
            <person name="Camus A.C."/>
            <person name="Lorenz W."/>
            <person name="Vasireddy R."/>
            <person name="Vasireddy S."/>
            <person name="Smith T."/>
            <person name="Brown-Elliott B.A."/>
            <person name="Wallace R.J.Jr."/>
            <person name="Hasan N.A."/>
            <person name="Reischl U."/>
            <person name="Sanchez S."/>
        </authorList>
    </citation>
    <scope>NUCLEOTIDE SEQUENCE [LARGE SCALE GENOMIC DNA]</scope>
    <source>
        <strain evidence="1 2">15515</strain>
    </source>
</reference>
<dbReference type="GeneID" id="31677814"/>
<proteinExistence type="predicted"/>
<protein>
    <recommendedName>
        <fullName evidence="3">ESX-1 secretion-associated protein</fullName>
    </recommendedName>
</protein>
<evidence type="ECO:0000313" key="1">
    <source>
        <dbReference type="EMBL" id="OHU54014.1"/>
    </source>
</evidence>
<dbReference type="Proteomes" id="UP000180043">
    <property type="component" value="Unassembled WGS sequence"/>
</dbReference>
<dbReference type="OrthoDB" id="4763061at2"/>
<evidence type="ECO:0008006" key="3">
    <source>
        <dbReference type="Google" id="ProtNLM"/>
    </source>
</evidence>